<reference evidence="2" key="3">
    <citation type="submission" date="2020-01" db="EMBL/GenBank/DDBJ databases">
        <authorList>
            <consortium name="NCBI Pathogen Detection Project"/>
        </authorList>
    </citation>
    <scope>NUCLEOTIDE SEQUENCE</scope>
    <source>
        <strain evidence="2">CFIAFB20140010</strain>
    </source>
</reference>
<evidence type="ECO:0000313" key="3">
    <source>
        <dbReference type="Proteomes" id="UP000371553"/>
    </source>
</evidence>
<dbReference type="Proteomes" id="UP000840569">
    <property type="component" value="Unassembled WGS sequence"/>
</dbReference>
<evidence type="ECO:0000313" key="2">
    <source>
        <dbReference type="EMBL" id="HAB7722893.1"/>
    </source>
</evidence>
<evidence type="ECO:0008006" key="4">
    <source>
        <dbReference type="Google" id="ProtNLM"/>
    </source>
</evidence>
<dbReference type="AlphaFoldDB" id="A0A456UBN5"/>
<protein>
    <recommendedName>
        <fullName evidence="4">DUF3990 domain-containing protein</fullName>
    </recommendedName>
</protein>
<dbReference type="Proteomes" id="UP000371553">
    <property type="component" value="Unassembled WGS sequence"/>
</dbReference>
<gene>
    <name evidence="1" type="ORF">CD20_05810</name>
    <name evidence="2" type="ORF">GYP27_12965</name>
</gene>
<dbReference type="EMBL" id="AAAPCR010000004">
    <property type="protein sequence ID" value="EAD8145582.1"/>
    <property type="molecule type" value="Genomic_DNA"/>
</dbReference>
<name>A0A456UBN5_LISMN</name>
<dbReference type="EMBL" id="DAAHYZ010000010">
    <property type="protein sequence ID" value="HAB7722893.1"/>
    <property type="molecule type" value="Genomic_DNA"/>
</dbReference>
<proteinExistence type="predicted"/>
<evidence type="ECO:0000313" key="1">
    <source>
        <dbReference type="EMBL" id="EAD8145582.1"/>
    </source>
</evidence>
<comment type="caution">
    <text evidence="2">The sequence shown here is derived from an EMBL/GenBank/DDBJ whole genome shotgun (WGS) entry which is preliminary data.</text>
</comment>
<reference evidence="1 3" key="2">
    <citation type="submission" date="2018-06" db="EMBL/GenBank/DDBJ databases">
        <authorList>
            <consortium name="GenomeTrakr: Next Generation Sequencing Network for Food Pathogen Tracability"/>
        </authorList>
    </citation>
    <scope>NUCLEOTIDE SEQUENCE [LARGE SCALE GENOMIC DNA]</scope>
    <source>
        <strain evidence="1 3">NYAG13B12507-5</strain>
    </source>
</reference>
<accession>A0A456UBN5</accession>
<reference evidence="2" key="1">
    <citation type="journal article" date="2018" name="Genome Biol.">
        <title>SKESA: strategic k-mer extension for scrupulous assemblies.</title>
        <authorList>
            <person name="Souvorov A."/>
            <person name="Agarwala R."/>
            <person name="Lipman D.J."/>
        </authorList>
    </citation>
    <scope>NUCLEOTIDE SEQUENCE [LARGE SCALE GENOMIC DNA]</scope>
    <source>
        <strain evidence="2">CFIAFB20140010</strain>
    </source>
</reference>
<sequence length="178" mass="20477">MEMIAYHGTRKEDAESIRENGFIFTKYTTNCKNVPGDLGCGVYAYKKESYYDAASNANKIAEKYKPGKEHQVLEVIINCPENSLLDLDEEHNENKLNDYMNSAIQYIHKNYDAIKTRDNKRGSLDGIAIELFLKRHSLQPKVIKKKTYTKFDDKMKISNIRNGTELCIKDKEVVASIK</sequence>
<organism evidence="2">
    <name type="scientific">Listeria monocytogenes</name>
    <dbReference type="NCBI Taxonomy" id="1639"/>
    <lineage>
        <taxon>Bacteria</taxon>
        <taxon>Bacillati</taxon>
        <taxon>Bacillota</taxon>
        <taxon>Bacilli</taxon>
        <taxon>Bacillales</taxon>
        <taxon>Listeriaceae</taxon>
        <taxon>Listeria</taxon>
    </lineage>
</organism>
<dbReference type="RefSeq" id="WP_039382828.1">
    <property type="nucleotide sequence ID" value="NZ_CP020827.1"/>
</dbReference>